<name>A0A845GIF2_9BURK</name>
<gene>
    <name evidence="1" type="ORF">GTP90_01580</name>
</gene>
<dbReference type="Proteomes" id="UP000447355">
    <property type="component" value="Unassembled WGS sequence"/>
</dbReference>
<dbReference type="EMBL" id="WWCX01000001">
    <property type="protein sequence ID" value="MYM92547.1"/>
    <property type="molecule type" value="Genomic_DNA"/>
</dbReference>
<protein>
    <submittedName>
        <fullName evidence="1">Uncharacterized protein</fullName>
    </submittedName>
</protein>
<evidence type="ECO:0000313" key="2">
    <source>
        <dbReference type="Proteomes" id="UP000447355"/>
    </source>
</evidence>
<comment type="caution">
    <text evidence="1">The sequence shown here is derived from an EMBL/GenBank/DDBJ whole genome shotgun (WGS) entry which is preliminary data.</text>
</comment>
<reference evidence="1" key="1">
    <citation type="submission" date="2019-12" db="EMBL/GenBank/DDBJ databases">
        <title>Novel species isolated from a subtropical stream in China.</title>
        <authorList>
            <person name="Lu H."/>
        </authorList>
    </citation>
    <scope>NUCLEOTIDE SEQUENCE [LARGE SCALE GENOMIC DNA]</scope>
    <source>
        <strain evidence="1">FT81W</strain>
    </source>
</reference>
<accession>A0A845GIF2</accession>
<proteinExistence type="predicted"/>
<sequence>MAEVDQRSLKIIPKPVVPAEADLVAFMQQRIESGNLDAQDIPLRLVRYGLMESHDFASEMHERMELAKEES</sequence>
<evidence type="ECO:0000313" key="1">
    <source>
        <dbReference type="EMBL" id="MYM92547.1"/>
    </source>
</evidence>
<dbReference type="AlphaFoldDB" id="A0A845GIF2"/>
<organism evidence="1 2">
    <name type="scientific">Duganella vulcania</name>
    <dbReference type="NCBI Taxonomy" id="2692166"/>
    <lineage>
        <taxon>Bacteria</taxon>
        <taxon>Pseudomonadati</taxon>
        <taxon>Pseudomonadota</taxon>
        <taxon>Betaproteobacteria</taxon>
        <taxon>Burkholderiales</taxon>
        <taxon>Oxalobacteraceae</taxon>
        <taxon>Telluria group</taxon>
        <taxon>Duganella</taxon>
    </lineage>
</organism>